<proteinExistence type="predicted"/>
<dbReference type="PANTHER" id="PTHR12049:SF7">
    <property type="entry name" value="PROTEIN ARGININE METHYLTRANSFERASE NDUFAF7, MITOCHONDRIAL"/>
    <property type="match status" value="1"/>
</dbReference>
<dbReference type="GO" id="GO:0035243">
    <property type="term" value="F:protein-arginine omega-N symmetric methyltransferase activity"/>
    <property type="evidence" value="ECO:0007669"/>
    <property type="project" value="TreeGrafter"/>
</dbReference>
<dbReference type="OrthoDB" id="9794208at2"/>
<accession>A0A2S0UPM7</accession>
<dbReference type="SUPFAM" id="SSF53335">
    <property type="entry name" value="S-adenosyl-L-methionine-dependent methyltransferases"/>
    <property type="match status" value="1"/>
</dbReference>
<evidence type="ECO:0000313" key="4">
    <source>
        <dbReference type="Proteomes" id="UP000244496"/>
    </source>
</evidence>
<dbReference type="RefSeq" id="WP_108436590.1">
    <property type="nucleotide sequence ID" value="NZ_CP028918.1"/>
</dbReference>
<reference evidence="3 4" key="1">
    <citation type="submission" date="2018-04" db="EMBL/GenBank/DDBJ databases">
        <title>Genome sequencing of Gemmobacter.</title>
        <authorList>
            <person name="Yi H."/>
            <person name="Baek M.-G."/>
        </authorList>
    </citation>
    <scope>NUCLEOTIDE SEQUENCE [LARGE SCALE GENOMIC DNA]</scope>
    <source>
        <strain evidence="3 4">HYN0069</strain>
    </source>
</reference>
<keyword evidence="2 3" id="KW-0808">Transferase</keyword>
<dbReference type="AlphaFoldDB" id="A0A2S0UPM7"/>
<name>A0A2S0UPM7_9RHOB</name>
<dbReference type="InterPro" id="IPR029063">
    <property type="entry name" value="SAM-dependent_MTases_sf"/>
</dbReference>
<dbReference type="Proteomes" id="UP000244496">
    <property type="component" value="Chromosome"/>
</dbReference>
<dbReference type="InterPro" id="IPR003788">
    <property type="entry name" value="NDUFAF7"/>
</dbReference>
<organism evidence="3 4">
    <name type="scientific">Paragemmobacter aquarius</name>
    <dbReference type="NCBI Taxonomy" id="2169400"/>
    <lineage>
        <taxon>Bacteria</taxon>
        <taxon>Pseudomonadati</taxon>
        <taxon>Pseudomonadota</taxon>
        <taxon>Alphaproteobacteria</taxon>
        <taxon>Rhodobacterales</taxon>
        <taxon>Paracoccaceae</taxon>
        <taxon>Paragemmobacter</taxon>
    </lineage>
</organism>
<dbReference type="KEGG" id="geh:HYN69_15820"/>
<evidence type="ECO:0000256" key="2">
    <source>
        <dbReference type="ARBA" id="ARBA00022679"/>
    </source>
</evidence>
<dbReference type="PANTHER" id="PTHR12049">
    <property type="entry name" value="PROTEIN ARGININE METHYLTRANSFERASE NDUFAF7, MITOCHONDRIAL"/>
    <property type="match status" value="1"/>
</dbReference>
<keyword evidence="1 3" id="KW-0489">Methyltransferase</keyword>
<evidence type="ECO:0000313" key="3">
    <source>
        <dbReference type="EMBL" id="AWB49773.1"/>
    </source>
</evidence>
<dbReference type="GO" id="GO:0032259">
    <property type="term" value="P:methylation"/>
    <property type="evidence" value="ECO:0007669"/>
    <property type="project" value="UniProtKB-KW"/>
</dbReference>
<dbReference type="Gene3D" id="3.40.50.12710">
    <property type="match status" value="1"/>
</dbReference>
<evidence type="ECO:0000256" key="1">
    <source>
        <dbReference type="ARBA" id="ARBA00022603"/>
    </source>
</evidence>
<sequence length="357" mass="37480">MTALAGLLARRIAATGPLTLADYMAECLLHPDHGYYATRDPFGAGGDFTTAPEISQMFGELLGLCVAQAWLDQGAPAPFTLAELGPGRGTLMADVLRATRAVPGFHAGASVVLVEASASLREVQRLRLGTAPCPVTWAGSVQDLPDAPLFLLANEFFDALPIRQFTRHPQGWAETMVGLSGDALALGRAEPANLARLAHRLADTRPGDVVELMPAAAPIMARIGGLIEARGGAAIIVDYGGWHSLGDTFQALRDHRFTDPLATPGEADLTAHVDFEALAQAAAPARASRMIPQGELLTRLGIAARSGKLAQGLTGAPLAAHLAATRRLTDPSEMGSLFKALAIHPSRHRPPPGFDLA</sequence>
<keyword evidence="4" id="KW-1185">Reference proteome</keyword>
<dbReference type="EMBL" id="CP028918">
    <property type="protein sequence ID" value="AWB49773.1"/>
    <property type="molecule type" value="Genomic_DNA"/>
</dbReference>
<dbReference type="Pfam" id="PF02636">
    <property type="entry name" value="Methyltransf_28"/>
    <property type="match status" value="1"/>
</dbReference>
<protein>
    <submittedName>
        <fullName evidence="3">Methyltransferase</fullName>
    </submittedName>
</protein>
<dbReference type="InterPro" id="IPR038375">
    <property type="entry name" value="NDUFAF7_sf"/>
</dbReference>
<gene>
    <name evidence="3" type="ORF">HYN69_15820</name>
</gene>